<feature type="transmembrane region" description="Helical" evidence="1">
    <location>
        <begin position="305"/>
        <end position="332"/>
    </location>
</feature>
<accession>A0ABQ0IJ64</accession>
<feature type="transmembrane region" description="Helical" evidence="1">
    <location>
        <begin position="161"/>
        <end position="181"/>
    </location>
</feature>
<sequence length="349" mass="35181">MTTTANRAPDAQADPVAEKTPHPVLMLLGLTVGLGVILVLLLLVFILPSLKSGAHDLRVGVVGPVAAVDSFERSLEAADPGAYDTRRFTSEDDLRAAIENRDVVGGFVVDDTSIDALVASAGSATISGNLAATAQAVGKATDRAVEVDDVVALPAADPTGIGIGGLAFPLVFGGIVPVVAFRKVFPRSEGWYHAGLFGFSLLGGFIVACMLDFVFGSIDAGLWSAEFWAVAGAIALGIGALAFPLAGLQGVFGAKGFTLGAMVMMFLGNPFAGIAATAAWLPSWAAVVGQILPPGAAGTLVRAAAYFHGAGGATAGLTLAAWMIVGLVLIAVGLRRNLVSSAAEAGAAA</sequence>
<feature type="transmembrane region" description="Helical" evidence="1">
    <location>
        <begin position="24"/>
        <end position="47"/>
    </location>
</feature>
<reference evidence="2 3" key="1">
    <citation type="submission" date="2013-02" db="EMBL/GenBank/DDBJ databases">
        <title>Whole genome shotgun sequence of Gordonia paraffinivorans NBRC 108238.</title>
        <authorList>
            <person name="Isaki-Nakamura S."/>
            <person name="Hosoyama A."/>
            <person name="Tsuchikane K."/>
            <person name="Ando Y."/>
            <person name="Baba S."/>
            <person name="Ohji S."/>
            <person name="Hamada M."/>
            <person name="Tamura T."/>
            <person name="Yamazoe A."/>
            <person name="Yamazaki S."/>
            <person name="Fujita N."/>
        </authorList>
    </citation>
    <scope>NUCLEOTIDE SEQUENCE [LARGE SCALE GENOMIC DNA]</scope>
    <source>
        <strain evidence="2 3">NBRC 108238</strain>
    </source>
</reference>
<comment type="caution">
    <text evidence="2">The sequence shown here is derived from an EMBL/GenBank/DDBJ whole genome shotgun (WGS) entry which is preliminary data.</text>
</comment>
<gene>
    <name evidence="2" type="ORF">GP2_011_01000</name>
</gene>
<dbReference type="Proteomes" id="UP000035021">
    <property type="component" value="Unassembled WGS sequence"/>
</dbReference>
<proteinExistence type="predicted"/>
<name>A0ABQ0IJ64_9ACTN</name>
<evidence type="ECO:0000313" key="2">
    <source>
        <dbReference type="EMBL" id="GAC83373.1"/>
    </source>
</evidence>
<dbReference type="RefSeq" id="WP_006899608.1">
    <property type="nucleotide sequence ID" value="NZ_BAOQ01000011.1"/>
</dbReference>
<evidence type="ECO:0008006" key="4">
    <source>
        <dbReference type="Google" id="ProtNLM"/>
    </source>
</evidence>
<feature type="transmembrane region" description="Helical" evidence="1">
    <location>
        <begin position="193"/>
        <end position="215"/>
    </location>
</feature>
<keyword evidence="3" id="KW-1185">Reference proteome</keyword>
<protein>
    <recommendedName>
        <fullName evidence="4">ABC transporter permease</fullName>
    </recommendedName>
</protein>
<feature type="transmembrane region" description="Helical" evidence="1">
    <location>
        <begin position="227"/>
        <end position="247"/>
    </location>
</feature>
<feature type="transmembrane region" description="Helical" evidence="1">
    <location>
        <begin position="259"/>
        <end position="285"/>
    </location>
</feature>
<keyword evidence="1" id="KW-0472">Membrane</keyword>
<keyword evidence="1" id="KW-0812">Transmembrane</keyword>
<evidence type="ECO:0000256" key="1">
    <source>
        <dbReference type="SAM" id="Phobius"/>
    </source>
</evidence>
<keyword evidence="1" id="KW-1133">Transmembrane helix</keyword>
<organism evidence="2 3">
    <name type="scientific">Gordonia paraffinivorans NBRC 108238</name>
    <dbReference type="NCBI Taxonomy" id="1223543"/>
    <lineage>
        <taxon>Bacteria</taxon>
        <taxon>Bacillati</taxon>
        <taxon>Actinomycetota</taxon>
        <taxon>Actinomycetes</taxon>
        <taxon>Mycobacteriales</taxon>
        <taxon>Gordoniaceae</taxon>
        <taxon>Gordonia</taxon>
    </lineage>
</organism>
<dbReference type="EMBL" id="BAOQ01000011">
    <property type="protein sequence ID" value="GAC83373.1"/>
    <property type="molecule type" value="Genomic_DNA"/>
</dbReference>
<evidence type="ECO:0000313" key="3">
    <source>
        <dbReference type="Proteomes" id="UP000035021"/>
    </source>
</evidence>